<dbReference type="Gene3D" id="2.60.120.330">
    <property type="entry name" value="B-lactam Antibiotic, Isopenicillin N Synthase, Chain"/>
    <property type="match status" value="1"/>
</dbReference>
<protein>
    <submittedName>
        <fullName evidence="12">Protein DOWNY MILDEW RESISTANCE 6</fullName>
    </submittedName>
</protein>
<dbReference type="OrthoDB" id="627829at2759"/>
<keyword evidence="9" id="KW-0560">Oxidoreductase</keyword>
<accession>A0A1U8A301</accession>
<dbReference type="OMA" id="HYAHPLC"/>
<keyword evidence="5 9" id="KW-0479">Metal-binding</keyword>
<comment type="similarity">
    <text evidence="3 9">Belongs to the iron/ascorbate-dependent oxidoreductase family.</text>
</comment>
<dbReference type="Pfam" id="PF14226">
    <property type="entry name" value="DIOX_N"/>
    <property type="match status" value="1"/>
</dbReference>
<dbReference type="GeneID" id="104598686"/>
<dbReference type="eggNOG" id="KOG0143">
    <property type="taxonomic scope" value="Eukaryota"/>
</dbReference>
<evidence type="ECO:0000256" key="4">
    <source>
        <dbReference type="ARBA" id="ARBA00022490"/>
    </source>
</evidence>
<evidence type="ECO:0000256" key="7">
    <source>
        <dbReference type="ARBA" id="ARBA00023242"/>
    </source>
</evidence>
<evidence type="ECO:0000256" key="8">
    <source>
        <dbReference type="ARBA" id="ARBA00059922"/>
    </source>
</evidence>
<dbReference type="GO" id="GO:0005634">
    <property type="term" value="C:nucleus"/>
    <property type="evidence" value="ECO:0007669"/>
    <property type="project" value="UniProtKB-SubCell"/>
</dbReference>
<comment type="subcellular location">
    <subcellularLocation>
        <location evidence="2">Cytoplasm</location>
    </subcellularLocation>
    <subcellularLocation>
        <location evidence="1">Nucleus</location>
    </subcellularLocation>
</comment>
<sequence length="330" mass="36910">MENEMSPQEMVLSHTSQTTEAANIPIIDLSGLHQGPHARSLVIKDIGKACRQMGFFQVVNHGICSSVIEGALSSASDFFKLPIEAKMEFMSNDVNKPVRFGTSLLDGVERGQFRRAFLKKYAHPLKEWVGLWPSNPSHYRENMSKYALEVRKVATEIMGAITESLGLGPNYMTEKLEEGMQVIVSNFYPPCEEREAALGLAPHSDFGCITILLQNHHGLEIMDPEDGTWRMVPELPGALQVHVGDHLEVLSNGLYKSVIHRATLNSEKTRLSIASLHSLAMDEMIDIAKELVDDKHPRGYRGSTFREFLKFISTNDITKGSFIESLKIKK</sequence>
<evidence type="ECO:0000256" key="5">
    <source>
        <dbReference type="ARBA" id="ARBA00022723"/>
    </source>
</evidence>
<dbReference type="PANTHER" id="PTHR47991">
    <property type="entry name" value="OXOGLUTARATE/IRON-DEPENDENT DIOXYGENASE"/>
    <property type="match status" value="1"/>
</dbReference>
<evidence type="ECO:0000256" key="6">
    <source>
        <dbReference type="ARBA" id="ARBA00023004"/>
    </source>
</evidence>
<dbReference type="GO" id="GO:0005737">
    <property type="term" value="C:cytoplasm"/>
    <property type="evidence" value="ECO:0007669"/>
    <property type="project" value="UniProtKB-SubCell"/>
</dbReference>
<dbReference type="GO" id="GO:0046872">
    <property type="term" value="F:metal ion binding"/>
    <property type="evidence" value="ECO:0007669"/>
    <property type="project" value="UniProtKB-KW"/>
</dbReference>
<reference evidence="12" key="1">
    <citation type="submission" date="2025-08" db="UniProtKB">
        <authorList>
            <consortium name="RefSeq"/>
        </authorList>
    </citation>
    <scope>IDENTIFICATION</scope>
</reference>
<evidence type="ECO:0000256" key="3">
    <source>
        <dbReference type="ARBA" id="ARBA00008056"/>
    </source>
</evidence>
<dbReference type="InterPro" id="IPR050295">
    <property type="entry name" value="Plant_2OG-oxidoreductases"/>
</dbReference>
<evidence type="ECO:0000313" key="12">
    <source>
        <dbReference type="RefSeq" id="XP_010259167.1"/>
    </source>
</evidence>
<dbReference type="FunFam" id="2.60.120.330:FF:000015">
    <property type="entry name" value="Protein DMR6-LIKE OXYGENASE 1"/>
    <property type="match status" value="1"/>
</dbReference>
<organism evidence="11 12">
    <name type="scientific">Nelumbo nucifera</name>
    <name type="common">Sacred lotus</name>
    <dbReference type="NCBI Taxonomy" id="4432"/>
    <lineage>
        <taxon>Eukaryota</taxon>
        <taxon>Viridiplantae</taxon>
        <taxon>Streptophyta</taxon>
        <taxon>Embryophyta</taxon>
        <taxon>Tracheophyta</taxon>
        <taxon>Spermatophyta</taxon>
        <taxon>Magnoliopsida</taxon>
        <taxon>Proteales</taxon>
        <taxon>Nelumbonaceae</taxon>
        <taxon>Nelumbo</taxon>
    </lineage>
</organism>
<dbReference type="InterPro" id="IPR005123">
    <property type="entry name" value="Oxoglu/Fe-dep_dioxygenase_dom"/>
</dbReference>
<keyword evidence="7" id="KW-0539">Nucleus</keyword>
<keyword evidence="4" id="KW-0963">Cytoplasm</keyword>
<dbReference type="SUPFAM" id="SSF51197">
    <property type="entry name" value="Clavaminate synthase-like"/>
    <property type="match status" value="1"/>
</dbReference>
<comment type="function">
    <text evidence="8">Involved in the regulation of shoot development and salicylic acid (SA) homeostasis.</text>
</comment>
<dbReference type="InParanoid" id="A0A1U8A301"/>
<gene>
    <name evidence="12" type="primary">LOC104598686</name>
</gene>
<evidence type="ECO:0000256" key="1">
    <source>
        <dbReference type="ARBA" id="ARBA00004123"/>
    </source>
</evidence>
<evidence type="ECO:0000256" key="2">
    <source>
        <dbReference type="ARBA" id="ARBA00004496"/>
    </source>
</evidence>
<name>A0A1U8A301_NELNU</name>
<dbReference type="Pfam" id="PF03171">
    <property type="entry name" value="2OG-FeII_Oxy"/>
    <property type="match status" value="1"/>
</dbReference>
<dbReference type="Proteomes" id="UP000189703">
    <property type="component" value="Unplaced"/>
</dbReference>
<dbReference type="AlphaFoldDB" id="A0A1U8A301"/>
<evidence type="ECO:0000259" key="10">
    <source>
        <dbReference type="PROSITE" id="PS51471"/>
    </source>
</evidence>
<keyword evidence="11" id="KW-1185">Reference proteome</keyword>
<dbReference type="KEGG" id="nnu:104598686"/>
<dbReference type="InterPro" id="IPR027443">
    <property type="entry name" value="IPNS-like_sf"/>
</dbReference>
<proteinExistence type="inferred from homology"/>
<keyword evidence="6 9" id="KW-0408">Iron</keyword>
<dbReference type="InterPro" id="IPR044861">
    <property type="entry name" value="IPNS-like_FE2OG_OXY"/>
</dbReference>
<dbReference type="InterPro" id="IPR026992">
    <property type="entry name" value="DIOX_N"/>
</dbReference>
<evidence type="ECO:0000313" key="11">
    <source>
        <dbReference type="Proteomes" id="UP000189703"/>
    </source>
</evidence>
<dbReference type="PROSITE" id="PS51471">
    <property type="entry name" value="FE2OG_OXY"/>
    <property type="match status" value="1"/>
</dbReference>
<feature type="domain" description="Fe2OG dioxygenase" evidence="10">
    <location>
        <begin position="178"/>
        <end position="279"/>
    </location>
</feature>
<dbReference type="GO" id="GO:0016491">
    <property type="term" value="F:oxidoreductase activity"/>
    <property type="evidence" value="ECO:0007669"/>
    <property type="project" value="UniProtKB-KW"/>
</dbReference>
<evidence type="ECO:0000256" key="9">
    <source>
        <dbReference type="RuleBase" id="RU003682"/>
    </source>
</evidence>
<dbReference type="RefSeq" id="XP_010259167.1">
    <property type="nucleotide sequence ID" value="XM_010260865.1"/>
</dbReference>